<dbReference type="SUPFAM" id="SSF46689">
    <property type="entry name" value="Homeodomain-like"/>
    <property type="match status" value="1"/>
</dbReference>
<dbReference type="Gene3D" id="1.10.10.60">
    <property type="entry name" value="Homeodomain-like"/>
    <property type="match status" value="1"/>
</dbReference>
<reference evidence="6" key="2">
    <citation type="submission" date="2021-04" db="EMBL/GenBank/DDBJ databases">
        <authorList>
            <person name="Gilroy R."/>
        </authorList>
    </citation>
    <scope>NUCLEOTIDE SEQUENCE</scope>
    <source>
        <strain evidence="6">ChiGjej1B1-98</strain>
    </source>
</reference>
<dbReference type="EMBL" id="DXDC01000319">
    <property type="protein sequence ID" value="HIY66702.1"/>
    <property type="molecule type" value="Genomic_DNA"/>
</dbReference>
<dbReference type="InterPro" id="IPR001647">
    <property type="entry name" value="HTH_TetR"/>
</dbReference>
<evidence type="ECO:0000256" key="3">
    <source>
        <dbReference type="ARBA" id="ARBA00023163"/>
    </source>
</evidence>
<evidence type="ECO:0000313" key="7">
    <source>
        <dbReference type="Proteomes" id="UP000824005"/>
    </source>
</evidence>
<feature type="domain" description="HTH tetR-type" evidence="5">
    <location>
        <begin position="1"/>
        <end position="50"/>
    </location>
</feature>
<dbReference type="Pfam" id="PF17754">
    <property type="entry name" value="TetR_C_14"/>
    <property type="match status" value="1"/>
</dbReference>
<feature type="DNA-binding region" description="H-T-H motif" evidence="4">
    <location>
        <begin position="13"/>
        <end position="32"/>
    </location>
</feature>
<reference evidence="6" key="1">
    <citation type="journal article" date="2021" name="PeerJ">
        <title>Extensive microbial diversity within the chicken gut microbiome revealed by metagenomics and culture.</title>
        <authorList>
            <person name="Gilroy R."/>
            <person name="Ravi A."/>
            <person name="Getino M."/>
            <person name="Pursley I."/>
            <person name="Horton D.L."/>
            <person name="Alikhan N.F."/>
            <person name="Baker D."/>
            <person name="Gharbi K."/>
            <person name="Hall N."/>
            <person name="Watson M."/>
            <person name="Adriaenssens E.M."/>
            <person name="Foster-Nyarko E."/>
            <person name="Jarju S."/>
            <person name="Secka A."/>
            <person name="Antonio M."/>
            <person name="Oren A."/>
            <person name="Chaudhuri R.R."/>
            <person name="La Ragione R."/>
            <person name="Hildebrand F."/>
            <person name="Pallen M.J."/>
        </authorList>
    </citation>
    <scope>NUCLEOTIDE SEQUENCE</scope>
    <source>
        <strain evidence="6">ChiGjej1B1-98</strain>
    </source>
</reference>
<dbReference type="Proteomes" id="UP000824005">
    <property type="component" value="Unassembled WGS sequence"/>
</dbReference>
<comment type="caution">
    <text evidence="6">The sequence shown here is derived from an EMBL/GenBank/DDBJ whole genome shotgun (WGS) entry which is preliminary data.</text>
</comment>
<keyword evidence="1" id="KW-0805">Transcription regulation</keyword>
<dbReference type="PROSITE" id="PS50977">
    <property type="entry name" value="HTH_TETR_2"/>
    <property type="match status" value="1"/>
</dbReference>
<name>A0A9D1YWY2_9MICO</name>
<gene>
    <name evidence="6" type="ORF">H9830_10555</name>
</gene>
<dbReference type="GO" id="GO:0003700">
    <property type="term" value="F:DNA-binding transcription factor activity"/>
    <property type="evidence" value="ECO:0007669"/>
    <property type="project" value="TreeGrafter"/>
</dbReference>
<accession>A0A9D1YWY2</accession>
<dbReference type="PANTHER" id="PTHR30055:SF238">
    <property type="entry name" value="MYCOFACTOCIN BIOSYNTHESIS TRANSCRIPTIONAL REGULATOR MFTR-RELATED"/>
    <property type="match status" value="1"/>
</dbReference>
<evidence type="ECO:0000259" key="5">
    <source>
        <dbReference type="PROSITE" id="PS50977"/>
    </source>
</evidence>
<evidence type="ECO:0000256" key="1">
    <source>
        <dbReference type="ARBA" id="ARBA00023015"/>
    </source>
</evidence>
<evidence type="ECO:0000256" key="4">
    <source>
        <dbReference type="PROSITE-ProRule" id="PRU00335"/>
    </source>
</evidence>
<proteinExistence type="predicted"/>
<dbReference type="GO" id="GO:0000976">
    <property type="term" value="F:transcription cis-regulatory region binding"/>
    <property type="evidence" value="ECO:0007669"/>
    <property type="project" value="TreeGrafter"/>
</dbReference>
<dbReference type="InterPro" id="IPR041347">
    <property type="entry name" value="MftR_C"/>
</dbReference>
<dbReference type="PANTHER" id="PTHR30055">
    <property type="entry name" value="HTH-TYPE TRANSCRIPTIONAL REGULATOR RUTR"/>
    <property type="match status" value="1"/>
</dbReference>
<sequence length="168" mass="18048">MDLFESQGFEETTVTQIAARAGVTEMTFFRHFPSKDLVVLTDPYDPAIADSVAAQPADASALIRAVHGIRRALDELPEPESELVQRRVRIIAGSASLRARSAEAHIATQMRISEQLVAGGADVLVARTVAAAVLAALTAALFEWARDERWTLRTAIAGALDALESHDG</sequence>
<keyword evidence="3" id="KW-0804">Transcription</keyword>
<dbReference type="Gene3D" id="1.10.357.10">
    <property type="entry name" value="Tetracycline Repressor, domain 2"/>
    <property type="match status" value="1"/>
</dbReference>
<evidence type="ECO:0000256" key="2">
    <source>
        <dbReference type="ARBA" id="ARBA00023125"/>
    </source>
</evidence>
<organism evidence="6 7">
    <name type="scientific">Candidatus Agrococcus pullicola</name>
    <dbReference type="NCBI Taxonomy" id="2838429"/>
    <lineage>
        <taxon>Bacteria</taxon>
        <taxon>Bacillati</taxon>
        <taxon>Actinomycetota</taxon>
        <taxon>Actinomycetes</taxon>
        <taxon>Micrococcales</taxon>
        <taxon>Microbacteriaceae</taxon>
        <taxon>Agrococcus</taxon>
    </lineage>
</organism>
<keyword evidence="2 4" id="KW-0238">DNA-binding</keyword>
<protein>
    <submittedName>
        <fullName evidence="6">TetR/AcrR family transcriptional regulator helix-turn-helix transcriptional regulator</fullName>
    </submittedName>
</protein>
<dbReference type="AlphaFoldDB" id="A0A9D1YWY2"/>
<evidence type="ECO:0000313" key="6">
    <source>
        <dbReference type="EMBL" id="HIY66702.1"/>
    </source>
</evidence>
<dbReference type="InterPro" id="IPR009057">
    <property type="entry name" value="Homeodomain-like_sf"/>
</dbReference>
<dbReference type="InterPro" id="IPR050109">
    <property type="entry name" value="HTH-type_TetR-like_transc_reg"/>
</dbReference>
<dbReference type="Pfam" id="PF00440">
    <property type="entry name" value="TetR_N"/>
    <property type="match status" value="1"/>
</dbReference>